<keyword evidence="2" id="KW-0560">Oxidoreductase</keyword>
<keyword evidence="1" id="KW-0521">NADP</keyword>
<dbReference type="SMART" id="SM00829">
    <property type="entry name" value="PKS_ER"/>
    <property type="match status" value="1"/>
</dbReference>
<feature type="domain" description="Enoyl reductase (ER)" evidence="3">
    <location>
        <begin position="10"/>
        <end position="320"/>
    </location>
</feature>
<dbReference type="Gene3D" id="3.40.50.720">
    <property type="entry name" value="NAD(P)-binding Rossmann-like Domain"/>
    <property type="match status" value="1"/>
</dbReference>
<dbReference type="SUPFAM" id="SSF50129">
    <property type="entry name" value="GroES-like"/>
    <property type="match status" value="1"/>
</dbReference>
<dbReference type="Pfam" id="PF08240">
    <property type="entry name" value="ADH_N"/>
    <property type="match status" value="1"/>
</dbReference>
<dbReference type="InterPro" id="IPR013154">
    <property type="entry name" value="ADH-like_N"/>
</dbReference>
<organism evidence="4">
    <name type="scientific">freshwater metagenome</name>
    <dbReference type="NCBI Taxonomy" id="449393"/>
    <lineage>
        <taxon>unclassified sequences</taxon>
        <taxon>metagenomes</taxon>
        <taxon>ecological metagenomes</taxon>
    </lineage>
</organism>
<evidence type="ECO:0000256" key="1">
    <source>
        <dbReference type="ARBA" id="ARBA00022857"/>
    </source>
</evidence>
<dbReference type="PANTHER" id="PTHR48106">
    <property type="entry name" value="QUINONE OXIDOREDUCTASE PIG3-RELATED"/>
    <property type="match status" value="1"/>
</dbReference>
<sequence>MRAISISAIGSPDQLKVEEFPLPVSSNNPGEQILIKVEMAGINFFDIYQRRGERPMVFPGILGVEGIGIILESFTPLQNFKIGDRVGWSGATKSYAQFLTLSEDQLIPLPANISAEKLLPLLLQGLTAHFLATSSHVASAKTTALVTAASGGVGSILIQLLKRGGARVIPVTSTKIKLEKLQSLGFEDACTYSEMNDKVNLLTKGMGVNVVYDSVGKDTFNQTIELVARRGDMVLYGAASGPVEPINPLTLTRNSIYLSRPTLSDFISTFNEKKERINDLVSAQLSGALELPPLQIFTFEEAAKAHRLLESGMAGGKLAFTTA</sequence>
<name>A0A6J6MYW2_9ZZZZ</name>
<dbReference type="InterPro" id="IPR036291">
    <property type="entry name" value="NAD(P)-bd_dom_sf"/>
</dbReference>
<dbReference type="SUPFAM" id="SSF51735">
    <property type="entry name" value="NAD(P)-binding Rossmann-fold domains"/>
    <property type="match status" value="1"/>
</dbReference>
<dbReference type="InterPro" id="IPR011032">
    <property type="entry name" value="GroES-like_sf"/>
</dbReference>
<dbReference type="EMBL" id="CAEZXH010000011">
    <property type="protein sequence ID" value="CAB4677884.1"/>
    <property type="molecule type" value="Genomic_DNA"/>
</dbReference>
<evidence type="ECO:0000259" key="3">
    <source>
        <dbReference type="SMART" id="SM00829"/>
    </source>
</evidence>
<dbReference type="GO" id="GO:0005829">
    <property type="term" value="C:cytosol"/>
    <property type="evidence" value="ECO:0007669"/>
    <property type="project" value="TreeGrafter"/>
</dbReference>
<proteinExistence type="predicted"/>
<protein>
    <submittedName>
        <fullName evidence="4">Unannotated protein</fullName>
    </submittedName>
</protein>
<dbReference type="PANTHER" id="PTHR48106:SF13">
    <property type="entry name" value="QUINONE OXIDOREDUCTASE-RELATED"/>
    <property type="match status" value="1"/>
</dbReference>
<evidence type="ECO:0000256" key="2">
    <source>
        <dbReference type="ARBA" id="ARBA00023002"/>
    </source>
</evidence>
<dbReference type="GO" id="GO:0003960">
    <property type="term" value="F:quinone reductase (NADPH) activity"/>
    <property type="evidence" value="ECO:0007669"/>
    <property type="project" value="TreeGrafter"/>
</dbReference>
<dbReference type="GO" id="GO:0035925">
    <property type="term" value="F:mRNA 3'-UTR AU-rich region binding"/>
    <property type="evidence" value="ECO:0007669"/>
    <property type="project" value="TreeGrafter"/>
</dbReference>
<dbReference type="InterPro" id="IPR020843">
    <property type="entry name" value="ER"/>
</dbReference>
<dbReference type="AlphaFoldDB" id="A0A6J6MYW2"/>
<dbReference type="Gene3D" id="3.90.180.10">
    <property type="entry name" value="Medium-chain alcohol dehydrogenases, catalytic domain"/>
    <property type="match status" value="1"/>
</dbReference>
<dbReference type="GO" id="GO:0070402">
    <property type="term" value="F:NADPH binding"/>
    <property type="evidence" value="ECO:0007669"/>
    <property type="project" value="TreeGrafter"/>
</dbReference>
<gene>
    <name evidence="4" type="ORF">UFOPK2360_00317</name>
</gene>
<accession>A0A6J6MYW2</accession>
<reference evidence="4" key="1">
    <citation type="submission" date="2020-05" db="EMBL/GenBank/DDBJ databases">
        <authorList>
            <person name="Chiriac C."/>
            <person name="Salcher M."/>
            <person name="Ghai R."/>
            <person name="Kavagutti S V."/>
        </authorList>
    </citation>
    <scope>NUCLEOTIDE SEQUENCE</scope>
</reference>
<evidence type="ECO:0000313" key="4">
    <source>
        <dbReference type="EMBL" id="CAB4677884.1"/>
    </source>
</evidence>
<dbReference type="InterPro" id="IPR013149">
    <property type="entry name" value="ADH-like_C"/>
</dbReference>
<dbReference type="Pfam" id="PF00107">
    <property type="entry name" value="ADH_zinc_N"/>
    <property type="match status" value="1"/>
</dbReference>